<protein>
    <submittedName>
        <fullName evidence="1">Uncharacterized protein</fullName>
    </submittedName>
</protein>
<dbReference type="AlphaFoldDB" id="A0A428S4L3"/>
<dbReference type="EMBL" id="NIZV01000592">
    <property type="protein sequence ID" value="RSL84772.1"/>
    <property type="molecule type" value="Genomic_DNA"/>
</dbReference>
<sequence>MGGSVTDPLPPAAMELILRFKSEANGAYSQGIFSLSKIGHNIFSRGLKNPVDQVQAQATEAAGAVGDTIGNAATVVAQATRVAADVKDKAESAIAAAETLVSGAIPKSFS</sequence>
<organism evidence="1 2">
    <name type="scientific">Fusarium ambrosium</name>
    <dbReference type="NCBI Taxonomy" id="131363"/>
    <lineage>
        <taxon>Eukaryota</taxon>
        <taxon>Fungi</taxon>
        <taxon>Dikarya</taxon>
        <taxon>Ascomycota</taxon>
        <taxon>Pezizomycotina</taxon>
        <taxon>Sordariomycetes</taxon>
        <taxon>Hypocreomycetidae</taxon>
        <taxon>Hypocreales</taxon>
        <taxon>Nectriaceae</taxon>
        <taxon>Fusarium</taxon>
        <taxon>Fusarium solani species complex</taxon>
    </lineage>
</organism>
<evidence type="ECO:0000313" key="2">
    <source>
        <dbReference type="Proteomes" id="UP000288429"/>
    </source>
</evidence>
<name>A0A428S4L3_9HYPO</name>
<accession>A0A428S4L3</accession>
<gene>
    <name evidence="1" type="ORF">CDV31_016666</name>
</gene>
<dbReference type="Proteomes" id="UP000288429">
    <property type="component" value="Unassembled WGS sequence"/>
</dbReference>
<reference evidence="1 2" key="1">
    <citation type="submission" date="2017-06" db="EMBL/GenBank/DDBJ databases">
        <title>Cmopartive genomic analysis of Ambrosia Fusariam Clade fungi.</title>
        <authorList>
            <person name="Stajich J.E."/>
            <person name="Carrillo J."/>
            <person name="Kijimoto T."/>
            <person name="Eskalen A."/>
            <person name="O'Donnell K."/>
            <person name="Kasson M."/>
        </authorList>
    </citation>
    <scope>NUCLEOTIDE SEQUENCE [LARGE SCALE GENOMIC DNA]</scope>
    <source>
        <strain evidence="1 2">NRRL 20438</strain>
    </source>
</reference>
<proteinExistence type="predicted"/>
<evidence type="ECO:0000313" key="1">
    <source>
        <dbReference type="EMBL" id="RSL84772.1"/>
    </source>
</evidence>
<keyword evidence="2" id="KW-1185">Reference proteome</keyword>
<comment type="caution">
    <text evidence="1">The sequence shown here is derived from an EMBL/GenBank/DDBJ whole genome shotgun (WGS) entry which is preliminary data.</text>
</comment>
<feature type="non-terminal residue" evidence="1">
    <location>
        <position position="110"/>
    </location>
</feature>